<dbReference type="InterPro" id="IPR013955">
    <property type="entry name" value="Rep_factor-A_C"/>
</dbReference>
<keyword evidence="3" id="KW-0863">Zinc-finger</keyword>
<evidence type="ECO:0000256" key="4">
    <source>
        <dbReference type="ARBA" id="ARBA00022833"/>
    </source>
</evidence>
<dbReference type="GO" id="GO:0008270">
    <property type="term" value="F:zinc ion binding"/>
    <property type="evidence" value="ECO:0007669"/>
    <property type="project" value="UniProtKB-KW"/>
</dbReference>
<evidence type="ECO:0000259" key="6">
    <source>
        <dbReference type="Pfam" id="PF08646"/>
    </source>
</evidence>
<evidence type="ECO:0000256" key="1">
    <source>
        <dbReference type="ARBA" id="ARBA00005690"/>
    </source>
</evidence>
<evidence type="ECO:0000256" key="5">
    <source>
        <dbReference type="ARBA" id="ARBA00023125"/>
    </source>
</evidence>
<reference evidence="7" key="2">
    <citation type="submission" date="2023-05" db="EMBL/GenBank/DDBJ databases">
        <authorList>
            <person name="Schelkunov M.I."/>
        </authorList>
    </citation>
    <scope>NUCLEOTIDE SEQUENCE</scope>
    <source>
        <strain evidence="7">Hsosn_3</strain>
        <tissue evidence="7">Leaf</tissue>
    </source>
</reference>
<dbReference type="InterPro" id="IPR047192">
    <property type="entry name" value="Euk_RPA1_DBD_C"/>
</dbReference>
<gene>
    <name evidence="7" type="ORF">POM88_025240</name>
</gene>
<dbReference type="Proteomes" id="UP001237642">
    <property type="component" value="Unassembled WGS sequence"/>
</dbReference>
<dbReference type="InterPro" id="IPR012340">
    <property type="entry name" value="NA-bd_OB-fold"/>
</dbReference>
<organism evidence="7 8">
    <name type="scientific">Heracleum sosnowskyi</name>
    <dbReference type="NCBI Taxonomy" id="360622"/>
    <lineage>
        <taxon>Eukaryota</taxon>
        <taxon>Viridiplantae</taxon>
        <taxon>Streptophyta</taxon>
        <taxon>Embryophyta</taxon>
        <taxon>Tracheophyta</taxon>
        <taxon>Spermatophyta</taxon>
        <taxon>Magnoliopsida</taxon>
        <taxon>eudicotyledons</taxon>
        <taxon>Gunneridae</taxon>
        <taxon>Pentapetalae</taxon>
        <taxon>asterids</taxon>
        <taxon>campanulids</taxon>
        <taxon>Apiales</taxon>
        <taxon>Apiaceae</taxon>
        <taxon>Apioideae</taxon>
        <taxon>apioid superclade</taxon>
        <taxon>Tordylieae</taxon>
        <taxon>Tordyliinae</taxon>
        <taxon>Heracleum</taxon>
    </lineage>
</organism>
<keyword evidence="5" id="KW-0238">DNA-binding</keyword>
<comment type="similarity">
    <text evidence="1">Belongs to the replication factor A protein 1 family.</text>
</comment>
<dbReference type="Pfam" id="PF08646">
    <property type="entry name" value="Rep_fac-A_C"/>
    <property type="match status" value="1"/>
</dbReference>
<evidence type="ECO:0000313" key="7">
    <source>
        <dbReference type="EMBL" id="KAK1378496.1"/>
    </source>
</evidence>
<dbReference type="PANTHER" id="PTHR47165">
    <property type="entry name" value="OS03G0429900 PROTEIN"/>
    <property type="match status" value="1"/>
</dbReference>
<dbReference type="Gene3D" id="2.40.50.140">
    <property type="entry name" value="Nucleic acid-binding proteins"/>
    <property type="match status" value="2"/>
</dbReference>
<reference evidence="7" key="1">
    <citation type="submission" date="2023-02" db="EMBL/GenBank/DDBJ databases">
        <title>Genome of toxic invasive species Heracleum sosnowskyi carries increased number of genes despite the absence of recent whole-genome duplications.</title>
        <authorList>
            <person name="Schelkunov M."/>
            <person name="Shtratnikova V."/>
            <person name="Makarenko M."/>
            <person name="Klepikova A."/>
            <person name="Omelchenko D."/>
            <person name="Novikova G."/>
            <person name="Obukhova E."/>
            <person name="Bogdanov V."/>
            <person name="Penin A."/>
            <person name="Logacheva M."/>
        </authorList>
    </citation>
    <scope>NUCLEOTIDE SEQUENCE</scope>
    <source>
        <strain evidence="7">Hsosn_3</strain>
        <tissue evidence="7">Leaf</tissue>
    </source>
</reference>
<name>A0AAD8MM88_9APIA</name>
<dbReference type="CDD" id="cd04476">
    <property type="entry name" value="RPA1_DBD_C"/>
    <property type="match status" value="1"/>
</dbReference>
<evidence type="ECO:0000313" key="8">
    <source>
        <dbReference type="Proteomes" id="UP001237642"/>
    </source>
</evidence>
<protein>
    <recommendedName>
        <fullName evidence="6">Replication factor A C-terminal domain-containing protein</fullName>
    </recommendedName>
</protein>
<dbReference type="PANTHER" id="PTHR47165:SF4">
    <property type="entry name" value="OS03G0429900 PROTEIN"/>
    <property type="match status" value="1"/>
</dbReference>
<dbReference type="EMBL" id="JAUIZM010000006">
    <property type="protein sequence ID" value="KAK1378496.1"/>
    <property type="molecule type" value="Genomic_DNA"/>
</dbReference>
<keyword evidence="2" id="KW-0479">Metal-binding</keyword>
<comment type="caution">
    <text evidence="7">The sequence shown here is derived from an EMBL/GenBank/DDBJ whole genome shotgun (WGS) entry which is preliminary data.</text>
</comment>
<keyword evidence="4" id="KW-0862">Zinc</keyword>
<feature type="domain" description="Replication factor A C-terminal" evidence="6">
    <location>
        <begin position="214"/>
        <end position="332"/>
    </location>
</feature>
<dbReference type="AlphaFoldDB" id="A0AAD8MM88"/>
<proteinExistence type="inferred from homology"/>
<evidence type="ECO:0000256" key="3">
    <source>
        <dbReference type="ARBA" id="ARBA00022771"/>
    </source>
</evidence>
<dbReference type="GO" id="GO:0003677">
    <property type="term" value="F:DNA binding"/>
    <property type="evidence" value="ECO:0007669"/>
    <property type="project" value="UniProtKB-KW"/>
</dbReference>
<dbReference type="SUPFAM" id="SSF50249">
    <property type="entry name" value="Nucleic acid-binding proteins"/>
    <property type="match status" value="2"/>
</dbReference>
<evidence type="ECO:0000256" key="2">
    <source>
        <dbReference type="ARBA" id="ARBA00022723"/>
    </source>
</evidence>
<keyword evidence="8" id="KW-1185">Reference proteome</keyword>
<accession>A0AAD8MM88</accession>
<sequence>MILLDDDNCHVHAFVYADNWKNISNDMAEEKDDFMIPMNKFEFVDLGDLFDMTSNYENPDSPPFSTNIIGVLEDFERVKPIQTMYGERNIVKFRITDGRYSHKVSVWGQLAVTITHVHEKIVERPIMAIVTSSKLKIFKSSVQISTLPSSKIYLNLDNDYVNAYKSRLEEEGYKVSENVVGSPTHVPLTPPVIQTITLSELSEKTNTDDLKMMFLCAVTINAVEETGNWWYNSCIDCQSEVFKLDGRFKCLKCPKNLPVPEKRYKIIVLAGDSTEAFNFILYDRPAKRIIGQTVTKMIADNKLNEASSGFPLKIKEITGKEFILKVRISDDNVLLKSKIFDVVDAYDSSYSTPSPTEPTISGFTVSSFAENMVDLSKCDDTPGEMRTDTVRSFAAVVNCLMDWMATCMLGAP</sequence>